<evidence type="ECO:0000256" key="5">
    <source>
        <dbReference type="ARBA" id="ARBA00022842"/>
    </source>
</evidence>
<evidence type="ECO:0000256" key="8">
    <source>
        <dbReference type="ARBA" id="ARBA00048689"/>
    </source>
</evidence>
<comment type="cofactor">
    <cofactor evidence="1">
        <name>Mg(2+)</name>
        <dbReference type="ChEBI" id="CHEBI:18420"/>
    </cofactor>
</comment>
<evidence type="ECO:0000256" key="4">
    <source>
        <dbReference type="ARBA" id="ARBA00022679"/>
    </source>
</evidence>
<comment type="catalytic activity">
    <reaction evidence="9">
        <text>an NDP-alpha-D-glucose + (2R)-3-phosphoglycerate = (2R)-2-O-(alpha-D-glucopyranosyl)-3-phospho-glycerate + a ribonucleoside 5'-diphosphate + H(+)</text>
        <dbReference type="Rhea" id="RHEA:47244"/>
        <dbReference type="ChEBI" id="CHEBI:15378"/>
        <dbReference type="ChEBI" id="CHEBI:57930"/>
        <dbReference type="ChEBI" id="CHEBI:58272"/>
        <dbReference type="ChEBI" id="CHEBI:62600"/>
        <dbReference type="ChEBI" id="CHEBI:76533"/>
        <dbReference type="EC" id="2.4.1.266"/>
    </reaction>
    <physiologicalReaction direction="left-to-right" evidence="9">
        <dbReference type="Rhea" id="RHEA:47245"/>
    </physiologicalReaction>
</comment>
<dbReference type="SUPFAM" id="SSF53448">
    <property type="entry name" value="Nucleotide-diphospho-sugar transferases"/>
    <property type="match status" value="1"/>
</dbReference>
<comment type="similarity">
    <text evidence="2">Belongs to the glycosyltransferase 2 family.</text>
</comment>
<gene>
    <name evidence="11" type="ORF">J2S05_003745</name>
</gene>
<name>A0ABT9YN56_9BACI</name>
<dbReference type="Gene3D" id="3.90.550.10">
    <property type="entry name" value="Spore Coat Polysaccharide Biosynthesis Protein SpsA, Chain A"/>
    <property type="match status" value="1"/>
</dbReference>
<dbReference type="CDD" id="cd04179">
    <property type="entry name" value="DPM_DPG-synthase_like"/>
    <property type="match status" value="1"/>
</dbReference>
<proteinExistence type="inferred from homology"/>
<organism evidence="11 12">
    <name type="scientific">Alkalicoccobacillus murimartini</name>
    <dbReference type="NCBI Taxonomy" id="171685"/>
    <lineage>
        <taxon>Bacteria</taxon>
        <taxon>Bacillati</taxon>
        <taxon>Bacillota</taxon>
        <taxon>Bacilli</taxon>
        <taxon>Bacillales</taxon>
        <taxon>Bacillaceae</taxon>
        <taxon>Alkalicoccobacillus</taxon>
    </lineage>
</organism>
<evidence type="ECO:0000256" key="7">
    <source>
        <dbReference type="ARBA" id="ARBA00040894"/>
    </source>
</evidence>
<evidence type="ECO:0000256" key="6">
    <source>
        <dbReference type="ARBA" id="ARBA00039022"/>
    </source>
</evidence>
<evidence type="ECO:0000313" key="11">
    <source>
        <dbReference type="EMBL" id="MDQ0208921.1"/>
    </source>
</evidence>
<sequence length="221" mass="25128">MTRVSIVIPAYNEQDRLANTINAVRSLPFQHELICVNDGSVDHTAEIAEELADVCIHLPKNQGKGHALQAGWKQAKGMYILCLDADLQDTASEAAVLLEPVMNKRADLTISKMPQRGNGGRGLVKHRVQKEIHRHTGVWLDAPLSGQRAFQRQWLRLLLSRSYSGYGIETMMCLHMLKGGARLLEVESTMRHREMGRYLPGMMHRFKQWRHIEKQLRGETV</sequence>
<comment type="caution">
    <text evidence="11">The sequence shown here is derived from an EMBL/GenBank/DDBJ whole genome shotgun (WGS) entry which is preliminary data.</text>
</comment>
<dbReference type="InterPro" id="IPR029044">
    <property type="entry name" value="Nucleotide-diphossugar_trans"/>
</dbReference>
<keyword evidence="3" id="KW-0328">Glycosyltransferase</keyword>
<evidence type="ECO:0000313" key="12">
    <source>
        <dbReference type="Proteomes" id="UP001225034"/>
    </source>
</evidence>
<dbReference type="Pfam" id="PF00535">
    <property type="entry name" value="Glycos_transf_2"/>
    <property type="match status" value="1"/>
</dbReference>
<dbReference type="Proteomes" id="UP001225034">
    <property type="component" value="Unassembled WGS sequence"/>
</dbReference>
<keyword evidence="4" id="KW-0808">Transferase</keyword>
<evidence type="ECO:0000256" key="9">
    <source>
        <dbReference type="ARBA" id="ARBA00048997"/>
    </source>
</evidence>
<evidence type="ECO:0000256" key="2">
    <source>
        <dbReference type="ARBA" id="ARBA00006739"/>
    </source>
</evidence>
<dbReference type="PANTHER" id="PTHR48090:SF10">
    <property type="entry name" value="GLUCOSYL-3-PHOSPHOGLYCERATE SYNTHASE"/>
    <property type="match status" value="1"/>
</dbReference>
<dbReference type="EC" id="2.4.1.266" evidence="6"/>
<dbReference type="InterPro" id="IPR050256">
    <property type="entry name" value="Glycosyltransferase_2"/>
</dbReference>
<dbReference type="PANTHER" id="PTHR48090">
    <property type="entry name" value="UNDECAPRENYL-PHOSPHATE 4-DEOXY-4-FORMAMIDO-L-ARABINOSE TRANSFERASE-RELATED"/>
    <property type="match status" value="1"/>
</dbReference>
<reference evidence="11 12" key="1">
    <citation type="submission" date="2023-07" db="EMBL/GenBank/DDBJ databases">
        <title>Genomic Encyclopedia of Type Strains, Phase IV (KMG-IV): sequencing the most valuable type-strain genomes for metagenomic binning, comparative biology and taxonomic classification.</title>
        <authorList>
            <person name="Goeker M."/>
        </authorList>
    </citation>
    <scope>NUCLEOTIDE SEQUENCE [LARGE SCALE GENOMIC DNA]</scope>
    <source>
        <strain evidence="11 12">DSM 19154</strain>
    </source>
</reference>
<dbReference type="EMBL" id="JAUSUA010000007">
    <property type="protein sequence ID" value="MDQ0208921.1"/>
    <property type="molecule type" value="Genomic_DNA"/>
</dbReference>
<feature type="domain" description="Glycosyltransferase 2-like" evidence="10">
    <location>
        <begin position="5"/>
        <end position="128"/>
    </location>
</feature>
<evidence type="ECO:0000256" key="1">
    <source>
        <dbReference type="ARBA" id="ARBA00001946"/>
    </source>
</evidence>
<dbReference type="RefSeq" id="WP_306985364.1">
    <property type="nucleotide sequence ID" value="NZ_JAUSUA010000007.1"/>
</dbReference>
<protein>
    <recommendedName>
        <fullName evidence="7">Glucosyl-3-phosphoglycerate synthase</fullName>
        <ecNumber evidence="6">2.4.1.266</ecNumber>
    </recommendedName>
</protein>
<evidence type="ECO:0000259" key="10">
    <source>
        <dbReference type="Pfam" id="PF00535"/>
    </source>
</evidence>
<accession>A0ABT9YN56</accession>
<evidence type="ECO:0000256" key="3">
    <source>
        <dbReference type="ARBA" id="ARBA00022676"/>
    </source>
</evidence>
<dbReference type="InterPro" id="IPR001173">
    <property type="entry name" value="Glyco_trans_2-like"/>
</dbReference>
<comment type="catalytic activity">
    <reaction evidence="8">
        <text>(2R)-3-phosphoglycerate + UDP-alpha-D-glucose = (2R)-2-O-(alpha-D-glucopyranosyl)-3-phospho-glycerate + UDP + H(+)</text>
        <dbReference type="Rhea" id="RHEA:31319"/>
        <dbReference type="ChEBI" id="CHEBI:15378"/>
        <dbReference type="ChEBI" id="CHEBI:58223"/>
        <dbReference type="ChEBI" id="CHEBI:58272"/>
        <dbReference type="ChEBI" id="CHEBI:58885"/>
        <dbReference type="ChEBI" id="CHEBI:62600"/>
        <dbReference type="EC" id="2.4.1.266"/>
    </reaction>
    <physiologicalReaction direction="left-to-right" evidence="8">
        <dbReference type="Rhea" id="RHEA:31320"/>
    </physiologicalReaction>
</comment>
<keyword evidence="5" id="KW-0460">Magnesium</keyword>
<keyword evidence="12" id="KW-1185">Reference proteome</keyword>